<feature type="domain" description="DUF4367" evidence="2">
    <location>
        <begin position="196"/>
        <end position="285"/>
    </location>
</feature>
<evidence type="ECO:0000259" key="2">
    <source>
        <dbReference type="Pfam" id="PF14285"/>
    </source>
</evidence>
<evidence type="ECO:0000256" key="1">
    <source>
        <dbReference type="SAM" id="MobiDB-lite"/>
    </source>
</evidence>
<feature type="region of interest" description="Disordered" evidence="1">
    <location>
        <begin position="66"/>
        <end position="91"/>
    </location>
</feature>
<dbReference type="InterPro" id="IPR025377">
    <property type="entry name" value="DUF4367"/>
</dbReference>
<keyword evidence="5" id="KW-1185">Reference proteome</keyword>
<evidence type="ECO:0008006" key="6">
    <source>
        <dbReference type="Google" id="ProtNLM"/>
    </source>
</evidence>
<evidence type="ECO:0000313" key="5">
    <source>
        <dbReference type="Proteomes" id="UP000631300"/>
    </source>
</evidence>
<dbReference type="Pfam" id="PF18433">
    <property type="entry name" value="DUF5610"/>
    <property type="match status" value="1"/>
</dbReference>
<proteinExistence type="predicted"/>
<accession>A0A918JN53</accession>
<dbReference type="Proteomes" id="UP000631300">
    <property type="component" value="Unassembled WGS sequence"/>
</dbReference>
<dbReference type="Pfam" id="PF14285">
    <property type="entry name" value="DUF4367"/>
    <property type="match status" value="1"/>
</dbReference>
<dbReference type="EMBL" id="BMXP01000008">
    <property type="protein sequence ID" value="GGW91658.1"/>
    <property type="molecule type" value="Genomic_DNA"/>
</dbReference>
<comment type="caution">
    <text evidence="4">The sequence shown here is derived from an EMBL/GenBank/DDBJ whole genome shotgun (WGS) entry which is preliminary data.</text>
</comment>
<feature type="domain" description="DUF5610" evidence="3">
    <location>
        <begin position="78"/>
        <end position="171"/>
    </location>
</feature>
<dbReference type="InterPro" id="IPR041651">
    <property type="entry name" value="DUF5610"/>
</dbReference>
<organism evidence="4 5">
    <name type="scientific">Alteromonas halophila</name>
    <dbReference type="NCBI Taxonomy" id="516698"/>
    <lineage>
        <taxon>Bacteria</taxon>
        <taxon>Pseudomonadati</taxon>
        <taxon>Pseudomonadota</taxon>
        <taxon>Gammaproteobacteria</taxon>
        <taxon>Alteromonadales</taxon>
        <taxon>Alteromonadaceae</taxon>
        <taxon>Alteromonas/Salinimonas group</taxon>
        <taxon>Alteromonas</taxon>
    </lineage>
</organism>
<sequence>MNVGQIKAFLGDQNSSVNPSTAIKKQLQEEGLKQAAEMMNRQATSVSMSASQTSIGLRIFSGAMSNSVNVDGKNPSPESLEKREKGDNQPASLFDFEKVAKNVMRFVGGVIEGAAKSGADESRLNSLFGQARSGVAKGIAMAEKDIGRFMNEDIRNGISRSRELIGNEIDSLESRLLSRGEETSQVSQLAMSALNSNTGSLLIRTRDGDELTLRFENVQQFTYNQQTRFTSSQDTNTDVGSNGQQGQTTRVSASESVLYQFFQRSGVSFSLEGELDEDELKSIADLVGRANDLADTFFAGDLDKAFEDALNLGFDDKELVGYALQLNSNNQAEVVQTYESIKHYSDEQPDANKYGNAVSPVSQYIDKMLNTMDAAGKQLESGEQYNTMINGLIGEMKDVQVPDLISAINRFHMFNRQLLDAMPATAAEQTDKPDTQQQPDA</sequence>
<dbReference type="RefSeq" id="WP_189407399.1">
    <property type="nucleotide sequence ID" value="NZ_BMXP01000008.1"/>
</dbReference>
<protein>
    <recommendedName>
        <fullName evidence="6">DUF4367 domain-containing protein</fullName>
    </recommendedName>
</protein>
<reference evidence="4" key="2">
    <citation type="submission" date="2020-09" db="EMBL/GenBank/DDBJ databases">
        <authorList>
            <person name="Sun Q."/>
            <person name="Kim S."/>
        </authorList>
    </citation>
    <scope>NUCLEOTIDE SEQUENCE</scope>
    <source>
        <strain evidence="4">KCTC 22164</strain>
    </source>
</reference>
<reference evidence="4" key="1">
    <citation type="journal article" date="2014" name="Int. J. Syst. Evol. Microbiol.">
        <title>Complete genome sequence of Corynebacterium casei LMG S-19264T (=DSM 44701T), isolated from a smear-ripened cheese.</title>
        <authorList>
            <consortium name="US DOE Joint Genome Institute (JGI-PGF)"/>
            <person name="Walter F."/>
            <person name="Albersmeier A."/>
            <person name="Kalinowski J."/>
            <person name="Ruckert C."/>
        </authorList>
    </citation>
    <scope>NUCLEOTIDE SEQUENCE</scope>
    <source>
        <strain evidence="4">KCTC 22164</strain>
    </source>
</reference>
<name>A0A918JN53_9ALTE</name>
<gene>
    <name evidence="4" type="ORF">GCM10007391_27380</name>
</gene>
<dbReference type="AlphaFoldDB" id="A0A918JN53"/>
<evidence type="ECO:0000259" key="3">
    <source>
        <dbReference type="Pfam" id="PF18433"/>
    </source>
</evidence>
<feature type="region of interest" description="Disordered" evidence="1">
    <location>
        <begin position="230"/>
        <end position="249"/>
    </location>
</feature>
<evidence type="ECO:0000313" key="4">
    <source>
        <dbReference type="EMBL" id="GGW91658.1"/>
    </source>
</evidence>